<comment type="caution">
    <text evidence="2">The sequence shown here is derived from an EMBL/GenBank/DDBJ whole genome shotgun (WGS) entry which is preliminary data.</text>
</comment>
<accession>A0AAD4F4W1</accession>
<sequence>MNMNMNPNANPRMNQGAIDPKQIYASAYAAGRADTREEAITMAERMASGPVRELNRRGRSRSMDRHRHDPRPPSGVRLYRPADGYTRPRVGMDRDGLERNMDRLRLSPGEREDREEGGYHPHHAAAGRGWLTARRSGRGTGRSARTGRRDEDRLRREEERILREEHSNPFMSRPGLVRMQGPAVLTGRANEFIAL</sequence>
<gene>
    <name evidence="2" type="ORF">NEMBOFW57_000817</name>
</gene>
<protein>
    <submittedName>
        <fullName evidence="2">Uncharacterized protein</fullName>
    </submittedName>
</protein>
<proteinExistence type="predicted"/>
<evidence type="ECO:0000256" key="1">
    <source>
        <dbReference type="SAM" id="MobiDB-lite"/>
    </source>
</evidence>
<dbReference type="AlphaFoldDB" id="A0AAD4F4W1"/>
<evidence type="ECO:0000313" key="2">
    <source>
        <dbReference type="EMBL" id="KAG7290813.1"/>
    </source>
</evidence>
<evidence type="ECO:0000313" key="3">
    <source>
        <dbReference type="Proteomes" id="UP001197093"/>
    </source>
</evidence>
<feature type="compositionally biased region" description="Basic and acidic residues" evidence="1">
    <location>
        <begin position="90"/>
        <end position="119"/>
    </location>
</feature>
<dbReference type="Proteomes" id="UP001197093">
    <property type="component" value="Unassembled WGS sequence"/>
</dbReference>
<name>A0AAD4F4W1_9PEZI</name>
<reference evidence="2" key="1">
    <citation type="submission" date="2023-02" db="EMBL/GenBank/DDBJ databases">
        <authorList>
            <person name="Palmer J.M."/>
        </authorList>
    </citation>
    <scope>NUCLEOTIDE SEQUENCE</scope>
    <source>
        <strain evidence="2">FW57</strain>
    </source>
</reference>
<feature type="region of interest" description="Disordered" evidence="1">
    <location>
        <begin position="49"/>
        <end position="153"/>
    </location>
</feature>
<organism evidence="2 3">
    <name type="scientific">Staphylotrichum longicolle</name>
    <dbReference type="NCBI Taxonomy" id="669026"/>
    <lineage>
        <taxon>Eukaryota</taxon>
        <taxon>Fungi</taxon>
        <taxon>Dikarya</taxon>
        <taxon>Ascomycota</taxon>
        <taxon>Pezizomycotina</taxon>
        <taxon>Sordariomycetes</taxon>
        <taxon>Sordariomycetidae</taxon>
        <taxon>Sordariales</taxon>
        <taxon>Chaetomiaceae</taxon>
        <taxon>Staphylotrichum</taxon>
    </lineage>
</organism>
<dbReference type="EMBL" id="JAHCVI010000001">
    <property type="protein sequence ID" value="KAG7290813.1"/>
    <property type="molecule type" value="Genomic_DNA"/>
</dbReference>
<feature type="compositionally biased region" description="Basic and acidic residues" evidence="1">
    <location>
        <begin position="53"/>
        <end position="71"/>
    </location>
</feature>
<keyword evidence="3" id="KW-1185">Reference proteome</keyword>